<evidence type="ECO:0000256" key="4">
    <source>
        <dbReference type="PROSITE-ProRule" id="PRU00335"/>
    </source>
</evidence>
<dbReference type="OrthoDB" id="4823039at2"/>
<name>A0A239LF07_9ACTN</name>
<dbReference type="InterPro" id="IPR050109">
    <property type="entry name" value="HTH-type_TetR-like_transc_reg"/>
</dbReference>
<dbReference type="AlphaFoldDB" id="A0A239LF07"/>
<dbReference type="RefSeq" id="WP_089247986.1">
    <property type="nucleotide sequence ID" value="NZ_FZPH01000004.1"/>
</dbReference>
<gene>
    <name evidence="6" type="ORF">SAMN05421812_104241</name>
</gene>
<evidence type="ECO:0000313" key="7">
    <source>
        <dbReference type="Proteomes" id="UP000198362"/>
    </source>
</evidence>
<keyword evidence="2 4" id="KW-0238">DNA-binding</keyword>
<dbReference type="Gene3D" id="1.10.357.10">
    <property type="entry name" value="Tetracycline Repressor, domain 2"/>
    <property type="match status" value="1"/>
</dbReference>
<dbReference type="InterPro" id="IPR009057">
    <property type="entry name" value="Homeodomain-like_sf"/>
</dbReference>
<evidence type="ECO:0000256" key="1">
    <source>
        <dbReference type="ARBA" id="ARBA00023015"/>
    </source>
</evidence>
<feature type="DNA-binding region" description="H-T-H motif" evidence="4">
    <location>
        <begin position="37"/>
        <end position="56"/>
    </location>
</feature>
<keyword evidence="3" id="KW-0804">Transcription</keyword>
<keyword evidence="1" id="KW-0805">Transcription regulation</keyword>
<feature type="domain" description="HTH tetR-type" evidence="5">
    <location>
        <begin position="14"/>
        <end position="74"/>
    </location>
</feature>
<dbReference type="Proteomes" id="UP000198362">
    <property type="component" value="Unassembled WGS sequence"/>
</dbReference>
<keyword evidence="7" id="KW-1185">Reference proteome</keyword>
<dbReference type="PRINTS" id="PR00455">
    <property type="entry name" value="HTHTETR"/>
</dbReference>
<dbReference type="GO" id="GO:0003700">
    <property type="term" value="F:DNA-binding transcription factor activity"/>
    <property type="evidence" value="ECO:0007669"/>
    <property type="project" value="TreeGrafter"/>
</dbReference>
<dbReference type="PROSITE" id="PS50977">
    <property type="entry name" value="HTH_TETR_2"/>
    <property type="match status" value="1"/>
</dbReference>
<reference evidence="6 7" key="1">
    <citation type="submission" date="2017-06" db="EMBL/GenBank/DDBJ databases">
        <authorList>
            <person name="Kim H.J."/>
            <person name="Triplett B.A."/>
        </authorList>
    </citation>
    <scope>NUCLEOTIDE SEQUENCE [LARGE SCALE GENOMIC DNA]</scope>
    <source>
        <strain evidence="6 7">CGMCC 4.5593</strain>
    </source>
</reference>
<evidence type="ECO:0000256" key="3">
    <source>
        <dbReference type="ARBA" id="ARBA00023163"/>
    </source>
</evidence>
<dbReference type="PANTHER" id="PTHR30055:SF234">
    <property type="entry name" value="HTH-TYPE TRANSCRIPTIONAL REGULATOR BETI"/>
    <property type="match status" value="1"/>
</dbReference>
<dbReference type="Pfam" id="PF00440">
    <property type="entry name" value="TetR_N"/>
    <property type="match status" value="1"/>
</dbReference>
<protein>
    <submittedName>
        <fullName evidence="6">DNA-binding transcriptional regulator, AcrR family</fullName>
    </submittedName>
</protein>
<dbReference type="GO" id="GO:0000976">
    <property type="term" value="F:transcription cis-regulatory region binding"/>
    <property type="evidence" value="ECO:0007669"/>
    <property type="project" value="TreeGrafter"/>
</dbReference>
<dbReference type="EMBL" id="FZPH01000004">
    <property type="protein sequence ID" value="SNT28522.1"/>
    <property type="molecule type" value="Genomic_DNA"/>
</dbReference>
<accession>A0A239LF07</accession>
<evidence type="ECO:0000313" key="6">
    <source>
        <dbReference type="EMBL" id="SNT28522.1"/>
    </source>
</evidence>
<dbReference type="PANTHER" id="PTHR30055">
    <property type="entry name" value="HTH-TYPE TRANSCRIPTIONAL REGULATOR RUTR"/>
    <property type="match status" value="1"/>
</dbReference>
<evidence type="ECO:0000256" key="2">
    <source>
        <dbReference type="ARBA" id="ARBA00023125"/>
    </source>
</evidence>
<organism evidence="6 7">
    <name type="scientific">Asanoa hainanensis</name>
    <dbReference type="NCBI Taxonomy" id="560556"/>
    <lineage>
        <taxon>Bacteria</taxon>
        <taxon>Bacillati</taxon>
        <taxon>Actinomycetota</taxon>
        <taxon>Actinomycetes</taxon>
        <taxon>Micromonosporales</taxon>
        <taxon>Micromonosporaceae</taxon>
        <taxon>Asanoa</taxon>
    </lineage>
</organism>
<sequence length="201" mass="21841">MDVKRSGHRQRQAEATKRQVATAARDLFATNGYVATTIAAIAEAADIPAQTIYSAFGGKAKILRVIAWGAVAALDVDRAHEEALAAPDPADGLRMAATVQRRQFAEMYDVIAVYQEAARTDPDIAADLHTIAGNRERAFRRHVAAIEADLVPGLGVDDGLAIYLALVLPEIYRTFVVERGWTADRYGEWLGAALVRQLLGR</sequence>
<dbReference type="InterPro" id="IPR001647">
    <property type="entry name" value="HTH_TetR"/>
</dbReference>
<dbReference type="SUPFAM" id="SSF46689">
    <property type="entry name" value="Homeodomain-like"/>
    <property type="match status" value="1"/>
</dbReference>
<proteinExistence type="predicted"/>
<evidence type="ECO:0000259" key="5">
    <source>
        <dbReference type="PROSITE" id="PS50977"/>
    </source>
</evidence>